<dbReference type="Pfam" id="PF06424">
    <property type="entry name" value="PRP1_N"/>
    <property type="match status" value="2"/>
</dbReference>
<dbReference type="SMART" id="SM00386">
    <property type="entry name" value="HAT"/>
    <property type="match status" value="12"/>
</dbReference>
<evidence type="ECO:0000256" key="1">
    <source>
        <dbReference type="ARBA" id="ARBA00004123"/>
    </source>
</evidence>
<evidence type="ECO:0000256" key="4">
    <source>
        <dbReference type="SAM" id="MobiDB-lite"/>
    </source>
</evidence>
<dbReference type="GO" id="GO:0046540">
    <property type="term" value="C:U4/U6 x U5 tri-snRNP complex"/>
    <property type="evidence" value="ECO:0007669"/>
    <property type="project" value="TreeGrafter"/>
</dbReference>
<feature type="domain" description="PRP1 splicing factor N-terminal" evidence="5">
    <location>
        <begin position="11"/>
        <end position="38"/>
    </location>
</feature>
<keyword evidence="7" id="KW-1185">Reference proteome</keyword>
<dbReference type="InterPro" id="IPR003107">
    <property type="entry name" value="HAT"/>
</dbReference>
<dbReference type="OrthoDB" id="440128at2759"/>
<evidence type="ECO:0000259" key="5">
    <source>
        <dbReference type="Pfam" id="PF06424"/>
    </source>
</evidence>
<proteinExistence type="predicted"/>
<organism evidence="6 7">
    <name type="scientific">Triparma laevis f. longispina</name>
    <dbReference type="NCBI Taxonomy" id="1714387"/>
    <lineage>
        <taxon>Eukaryota</taxon>
        <taxon>Sar</taxon>
        <taxon>Stramenopiles</taxon>
        <taxon>Ochrophyta</taxon>
        <taxon>Bolidophyceae</taxon>
        <taxon>Parmales</taxon>
        <taxon>Triparmaceae</taxon>
        <taxon>Triparma</taxon>
    </lineage>
</organism>
<dbReference type="Pfam" id="PF14559">
    <property type="entry name" value="TPR_19"/>
    <property type="match status" value="1"/>
</dbReference>
<evidence type="ECO:0000256" key="3">
    <source>
        <dbReference type="ARBA" id="ARBA00023242"/>
    </source>
</evidence>
<evidence type="ECO:0000313" key="6">
    <source>
        <dbReference type="EMBL" id="GMH66876.1"/>
    </source>
</evidence>
<gene>
    <name evidence="6" type="ORF">TrLO_g12774</name>
</gene>
<name>A0A9W7A6K2_9STRA</name>
<comment type="caution">
    <text evidence="6">The sequence shown here is derived from an EMBL/GenBank/DDBJ whole genome shotgun (WGS) entry which is preliminary data.</text>
</comment>
<dbReference type="InterPro" id="IPR010491">
    <property type="entry name" value="PRP1_N"/>
</dbReference>
<keyword evidence="2" id="KW-0677">Repeat</keyword>
<dbReference type="AlphaFoldDB" id="A0A9W7A6K2"/>
<dbReference type="Proteomes" id="UP001165122">
    <property type="component" value="Unassembled WGS sequence"/>
</dbReference>
<feature type="compositionally biased region" description="Basic and acidic residues" evidence="4">
    <location>
        <begin position="38"/>
        <end position="49"/>
    </location>
</feature>
<feature type="domain" description="PRP1 splicing factor N-terminal" evidence="5">
    <location>
        <begin position="49"/>
        <end position="121"/>
    </location>
</feature>
<dbReference type="EMBL" id="BRXW01000565">
    <property type="protein sequence ID" value="GMH66876.1"/>
    <property type="molecule type" value="Genomic_DNA"/>
</dbReference>
<evidence type="ECO:0000313" key="7">
    <source>
        <dbReference type="Proteomes" id="UP001165122"/>
    </source>
</evidence>
<dbReference type="InterPro" id="IPR045075">
    <property type="entry name" value="Syf1-like"/>
</dbReference>
<comment type="subcellular location">
    <subcellularLocation>
        <location evidence="1">Nucleus</location>
    </subcellularLocation>
</comment>
<accession>A0A9W7A6K2</accession>
<sequence length="882" mass="96466">MNSAPTYDGKPPVGYIPGKGRGATGFTTRSDVGSAVDGSKDGEEGQFDGKEDDEADKIYAAVDERLAGRHKKRRIEREEKEGAQAGAEGKISDQFKDLKQKLSAVSEEEWAALPDVGDRSLKFKQKRQQDVFTPLVDTMLADAAKRIGGGETTTSISGDQTSEVGGDLTSIVGGLASARNKVISMTLSSISDNVGGQTVVDPKGYMTQLNTQKISSAAEIGDIKKARLLLKSVRDTNPKHGPGWIASARVEEFANEAVKARALIRQGCEACPGSEDVWLEAVRLSGSSDLGKSICAEGIEKIPNSVKLYLKAADLEVGPKQKKVVLRKAIEAIPNSVKLWKSAIELENQEDARVMLSRAVECVPQSVEMWLALARLETYANARKVLNSARKALPSEVLIWITASRLEEGQNNDEMVDKIIAKSVTALGAGEAAIVKREQWLKEAESCEEGGGVVTARAIVKHAIGLGVEDADRLRTWGGDADSSIANGKVEVARAIYLHMLEAFKTKKSLWLRAVELEKKFGTKETLEERLKGGVGACPKAEVLWLMYAKEKWVGGDVDGAREVLTEAFEKNPNSEAVWLAGAKLELENGETDRARVLLERAREKVNGPKVWMKSALLERECGKAEPAIKLLEEGVKRFPKFEKFYMMGGQIWAQKGVAGVGNARKWFQKGLVASENKSVVLWILAARLEEGGGGAGSSKARSLLELGRLKNRANEELWLESIRLEKRCENEAASGNLMAQGLQECTNSGLLWAEVIYNAPRVEKKGKSMQAIKNCNDDPHVVISVADLFVSERKYDKARKWFLRATILKPEFGDTWVRWYKFEKEMAGGGGEEGDRCKEILAKCAVVEPKYGELWTAVSKDMKYFRKGVGEKLKICAAGGS</sequence>
<feature type="region of interest" description="Disordered" evidence="4">
    <location>
        <begin position="1"/>
        <end position="55"/>
    </location>
</feature>
<feature type="region of interest" description="Disordered" evidence="4">
    <location>
        <begin position="69"/>
        <end position="88"/>
    </location>
</feature>
<dbReference type="FunFam" id="1.25.40.10:FF:001362">
    <property type="entry name" value="RNA splicing factor"/>
    <property type="match status" value="1"/>
</dbReference>
<dbReference type="PANTHER" id="PTHR11246:SF1">
    <property type="entry name" value="PRE-MRNA-PROCESSING FACTOR 6"/>
    <property type="match status" value="1"/>
</dbReference>
<keyword evidence="3" id="KW-0539">Nucleus</keyword>
<dbReference type="Gene3D" id="1.25.40.10">
    <property type="entry name" value="Tetratricopeptide repeat domain"/>
    <property type="match status" value="5"/>
</dbReference>
<dbReference type="GO" id="GO:0071013">
    <property type="term" value="C:catalytic step 2 spliceosome"/>
    <property type="evidence" value="ECO:0007669"/>
    <property type="project" value="TreeGrafter"/>
</dbReference>
<protein>
    <recommendedName>
        <fullName evidence="5">PRP1 splicing factor N-terminal domain-containing protein</fullName>
    </recommendedName>
</protein>
<dbReference type="GO" id="GO:0000244">
    <property type="term" value="P:spliceosomal tri-snRNP complex assembly"/>
    <property type="evidence" value="ECO:0007669"/>
    <property type="project" value="TreeGrafter"/>
</dbReference>
<reference evidence="7" key="1">
    <citation type="journal article" date="2023" name="Commun. Biol.">
        <title>Genome analysis of Parmales, the sister group of diatoms, reveals the evolutionary specialization of diatoms from phago-mixotrophs to photoautotrophs.</title>
        <authorList>
            <person name="Ban H."/>
            <person name="Sato S."/>
            <person name="Yoshikawa S."/>
            <person name="Yamada K."/>
            <person name="Nakamura Y."/>
            <person name="Ichinomiya M."/>
            <person name="Sato N."/>
            <person name="Blanc-Mathieu R."/>
            <person name="Endo H."/>
            <person name="Kuwata A."/>
            <person name="Ogata H."/>
        </authorList>
    </citation>
    <scope>NUCLEOTIDE SEQUENCE [LARGE SCALE GENOMIC DNA]</scope>
    <source>
        <strain evidence="7">NIES 3700</strain>
    </source>
</reference>
<evidence type="ECO:0000256" key="2">
    <source>
        <dbReference type="ARBA" id="ARBA00022737"/>
    </source>
</evidence>
<dbReference type="InterPro" id="IPR011990">
    <property type="entry name" value="TPR-like_helical_dom_sf"/>
</dbReference>
<dbReference type="SUPFAM" id="SSF48452">
    <property type="entry name" value="TPR-like"/>
    <property type="match status" value="3"/>
</dbReference>
<dbReference type="PANTHER" id="PTHR11246">
    <property type="entry name" value="PRE-MRNA SPLICING FACTOR"/>
    <property type="match status" value="1"/>
</dbReference>